<dbReference type="InterPro" id="IPR005538">
    <property type="entry name" value="LrgA/CidA"/>
</dbReference>
<dbReference type="OrthoDB" id="3176438at2"/>
<dbReference type="GO" id="GO:0005886">
    <property type="term" value="C:plasma membrane"/>
    <property type="evidence" value="ECO:0007669"/>
    <property type="project" value="UniProtKB-SubCell"/>
</dbReference>
<dbReference type="Proteomes" id="UP001154420">
    <property type="component" value="Unassembled WGS sequence"/>
</dbReference>
<evidence type="ECO:0000256" key="5">
    <source>
        <dbReference type="ARBA" id="ARBA00023136"/>
    </source>
</evidence>
<evidence type="ECO:0000256" key="3">
    <source>
        <dbReference type="ARBA" id="ARBA00022692"/>
    </source>
</evidence>
<keyword evidence="3 6" id="KW-0812">Transmembrane</keyword>
<feature type="transmembrane region" description="Helical" evidence="6">
    <location>
        <begin position="59"/>
        <end position="78"/>
    </location>
</feature>
<accession>A0A9X5BD19</accession>
<comment type="subcellular location">
    <subcellularLocation>
        <location evidence="1">Cell membrane</location>
        <topology evidence="1">Multi-pass membrane protein</topology>
    </subcellularLocation>
</comment>
<comment type="caution">
    <text evidence="7">The sequence shown here is derived from an EMBL/GenBank/DDBJ whole genome shotgun (WGS) entry which is preliminary data.</text>
</comment>
<gene>
    <name evidence="7" type="ORF">D5281_01960</name>
</gene>
<dbReference type="PANTHER" id="PTHR33931:SF2">
    <property type="entry name" value="HOLIN-LIKE PROTEIN CIDA"/>
    <property type="match status" value="1"/>
</dbReference>
<evidence type="ECO:0000256" key="6">
    <source>
        <dbReference type="SAM" id="Phobius"/>
    </source>
</evidence>
<organism evidence="7 8">
    <name type="scientific">Parablautia muri</name>
    <dbReference type="NCBI Taxonomy" id="2320879"/>
    <lineage>
        <taxon>Bacteria</taxon>
        <taxon>Bacillati</taxon>
        <taxon>Bacillota</taxon>
        <taxon>Clostridia</taxon>
        <taxon>Lachnospirales</taxon>
        <taxon>Lachnospiraceae</taxon>
        <taxon>Parablautia</taxon>
    </lineage>
</organism>
<dbReference type="Pfam" id="PF03788">
    <property type="entry name" value="LrgA"/>
    <property type="match status" value="1"/>
</dbReference>
<keyword evidence="8" id="KW-1185">Reference proteome</keyword>
<evidence type="ECO:0000313" key="8">
    <source>
        <dbReference type="Proteomes" id="UP001154420"/>
    </source>
</evidence>
<keyword evidence="5 6" id="KW-0472">Membrane</keyword>
<keyword evidence="4 6" id="KW-1133">Transmembrane helix</keyword>
<feature type="transmembrane region" description="Helical" evidence="6">
    <location>
        <begin position="84"/>
        <end position="106"/>
    </location>
</feature>
<dbReference type="AlphaFoldDB" id="A0A9X5BD19"/>
<evidence type="ECO:0000313" key="7">
    <source>
        <dbReference type="EMBL" id="NBJ91378.1"/>
    </source>
</evidence>
<protein>
    <submittedName>
        <fullName evidence="7">CidA/LrgA family protein</fullName>
    </submittedName>
</protein>
<feature type="transmembrane region" description="Helical" evidence="6">
    <location>
        <begin position="30"/>
        <end position="47"/>
    </location>
</feature>
<name>A0A9X5BD19_9FIRM</name>
<dbReference type="RefSeq" id="WP_160558448.1">
    <property type="nucleotide sequence ID" value="NZ_QZDT01000001.1"/>
</dbReference>
<reference evidence="7" key="1">
    <citation type="submission" date="2018-09" db="EMBL/GenBank/DDBJ databases">
        <title>Murine metabolic-syndrome-specific gut microbial biobank.</title>
        <authorList>
            <person name="Liu C."/>
        </authorList>
    </citation>
    <scope>NUCLEOTIDE SEQUENCE</scope>
    <source>
        <strain evidence="7">D42-62</strain>
    </source>
</reference>
<proteinExistence type="predicted"/>
<evidence type="ECO:0000256" key="4">
    <source>
        <dbReference type="ARBA" id="ARBA00022989"/>
    </source>
</evidence>
<evidence type="ECO:0000256" key="1">
    <source>
        <dbReference type="ARBA" id="ARBA00004651"/>
    </source>
</evidence>
<keyword evidence="2" id="KW-1003">Cell membrane</keyword>
<sequence>MKYIKQFLIILAISFIGELIKFYLPFPISGSIYGMVLLFILLVTGFIKIEQIDDTAKFLLDIMPILFIPSAVGIITKLHELQEIWWQIIIITVVTTIIVMTVSGLVTQTIIRKKNRLKNQPGG</sequence>
<dbReference type="EMBL" id="QZDT01000001">
    <property type="protein sequence ID" value="NBJ91378.1"/>
    <property type="molecule type" value="Genomic_DNA"/>
</dbReference>
<feature type="transmembrane region" description="Helical" evidence="6">
    <location>
        <begin position="7"/>
        <end position="24"/>
    </location>
</feature>
<dbReference type="PANTHER" id="PTHR33931">
    <property type="entry name" value="HOLIN-LIKE PROTEIN CIDA-RELATED"/>
    <property type="match status" value="1"/>
</dbReference>
<evidence type="ECO:0000256" key="2">
    <source>
        <dbReference type="ARBA" id="ARBA00022475"/>
    </source>
</evidence>